<evidence type="ECO:0000313" key="15">
    <source>
        <dbReference type="EMBL" id="KAG2236770.1"/>
    </source>
</evidence>
<dbReference type="Gene3D" id="3.30.559.10">
    <property type="entry name" value="Chloramphenicol acetyltransferase-like domain"/>
    <property type="match status" value="1"/>
</dbReference>
<evidence type="ECO:0000256" key="13">
    <source>
        <dbReference type="SAM" id="MobiDB-lite"/>
    </source>
</evidence>
<comment type="caution">
    <text evidence="15">The sequence shown here is derived from an EMBL/GenBank/DDBJ whole genome shotgun (WGS) entry which is preliminary data.</text>
</comment>
<dbReference type="InterPro" id="IPR023213">
    <property type="entry name" value="CAT-like_dom_sf"/>
</dbReference>
<proteinExistence type="inferred from homology"/>
<dbReference type="InterPro" id="IPR001078">
    <property type="entry name" value="2-oxoacid_DH_actylTfrase"/>
</dbReference>
<dbReference type="EMBL" id="JAEPRE010000013">
    <property type="protein sequence ID" value="KAG2236770.1"/>
    <property type="molecule type" value="Genomic_DNA"/>
</dbReference>
<evidence type="ECO:0000256" key="5">
    <source>
        <dbReference type="ARBA" id="ARBA00012945"/>
    </source>
</evidence>
<feature type="region of interest" description="Disordered" evidence="13">
    <location>
        <begin position="138"/>
        <end position="212"/>
    </location>
</feature>
<accession>A0A8H7SUT8</accession>
<comment type="similarity">
    <text evidence="4">Belongs to the 2-oxoacid dehydrogenase family.</text>
</comment>
<comment type="cofactor">
    <cofactor evidence="1">
        <name>(R)-lipoate</name>
        <dbReference type="ChEBI" id="CHEBI:83088"/>
    </cofactor>
</comment>
<gene>
    <name evidence="15" type="ORF">INT48_006954</name>
</gene>
<keyword evidence="9" id="KW-0809">Transit peptide</keyword>
<dbReference type="InterPro" id="IPR050537">
    <property type="entry name" value="2-oxoacid_dehydrogenase"/>
</dbReference>
<dbReference type="UniPathway" id="UPA00868">
    <property type="reaction ID" value="UER00840"/>
</dbReference>
<comment type="subcellular location">
    <subcellularLocation>
        <location evidence="2">Mitochondrion</location>
    </subcellularLocation>
</comment>
<evidence type="ECO:0000256" key="3">
    <source>
        <dbReference type="ARBA" id="ARBA00005145"/>
    </source>
</evidence>
<evidence type="ECO:0000259" key="14">
    <source>
        <dbReference type="PROSITE" id="PS50968"/>
    </source>
</evidence>
<keyword evidence="8" id="KW-0450">Lipoyl</keyword>
<sequence length="438" mass="48068">MQTALRSTPMAFRQLCKTSLNLGRQVTATRQLHVQVHTALAMSANKKLNTNNWMQTRFYADKVVQVPQMAESISEGTLKQWVKNVGDFVRQDDEVATIETDKIDVTVNSPASGTIVEIYAQEEDNVSVGADFFKLELGDEPKEGSAPAAKKEEKVETAEKPVETKKEEAPKAAAPAAAAPAAPKAAAPAEKKPVAATSEQESPYGSRSEKRVKMNRMRLRIAERLKQSQDTAASLTTFNEVDMTNLMSLRSEYKDAVLKKHGVKFGFMSAFVKASACALTDFPAVNASIDGNEIVYHDFVDLSVAVSTPKGLVTPVLRNVEDMDYLKIEQTVAELGKKARDNKITIEDMAGGTFTISNGGVFGSLMGTPIINLPQTAILGMHGIKERPVAVNGQVEIRPMMYIALTYDHRLVDGREAVQFLVRIKELVEDPRRLLLNI</sequence>
<dbReference type="InterPro" id="IPR011053">
    <property type="entry name" value="Single_hybrid_motif"/>
</dbReference>
<reference evidence="15" key="1">
    <citation type="submission" date="2021-01" db="EMBL/GenBank/DDBJ databases">
        <title>Metabolic potential, ecology and presence of endohyphal bacteria is reflected in genomic diversity of Mucoromycotina.</title>
        <authorList>
            <person name="Muszewska A."/>
            <person name="Okrasinska A."/>
            <person name="Steczkiewicz K."/>
            <person name="Drgas O."/>
            <person name="Orlowska M."/>
            <person name="Perlinska-Lenart U."/>
            <person name="Aleksandrzak-Piekarczyk T."/>
            <person name="Szatraj K."/>
            <person name="Zielenkiewicz U."/>
            <person name="Pilsyk S."/>
            <person name="Malc E."/>
            <person name="Mieczkowski P."/>
            <person name="Kruszewska J.S."/>
            <person name="Biernat P."/>
            <person name="Pawlowska J."/>
        </authorList>
    </citation>
    <scope>NUCLEOTIDE SEQUENCE</scope>
    <source>
        <strain evidence="15">WA0000018081</strain>
    </source>
</reference>
<dbReference type="GO" id="GO:0004149">
    <property type="term" value="F:dihydrolipoyllysine-residue succinyltransferase activity"/>
    <property type="evidence" value="ECO:0007669"/>
    <property type="project" value="UniProtKB-EC"/>
</dbReference>
<evidence type="ECO:0000256" key="1">
    <source>
        <dbReference type="ARBA" id="ARBA00001938"/>
    </source>
</evidence>
<name>A0A8H7SUT8_9FUNG</name>
<dbReference type="Proteomes" id="UP000613177">
    <property type="component" value="Unassembled WGS sequence"/>
</dbReference>
<keyword evidence="11" id="KW-0012">Acyltransferase</keyword>
<evidence type="ECO:0000256" key="9">
    <source>
        <dbReference type="ARBA" id="ARBA00022946"/>
    </source>
</evidence>
<keyword evidence="6" id="KW-0816">Tricarboxylic acid cycle</keyword>
<dbReference type="InterPro" id="IPR006255">
    <property type="entry name" value="SucB"/>
</dbReference>
<keyword evidence="10" id="KW-0496">Mitochondrion</keyword>
<keyword evidence="7" id="KW-0808">Transferase</keyword>
<evidence type="ECO:0000256" key="6">
    <source>
        <dbReference type="ARBA" id="ARBA00022532"/>
    </source>
</evidence>
<dbReference type="PANTHER" id="PTHR43416:SF5">
    <property type="entry name" value="DIHYDROLIPOYLLYSINE-RESIDUE SUCCINYLTRANSFERASE COMPONENT OF 2-OXOGLUTARATE DEHYDROGENASE COMPLEX, MITOCHONDRIAL"/>
    <property type="match status" value="1"/>
</dbReference>
<dbReference type="PROSITE" id="PS00189">
    <property type="entry name" value="LIPOYL"/>
    <property type="match status" value="1"/>
</dbReference>
<dbReference type="PROSITE" id="PS50968">
    <property type="entry name" value="BIOTINYL_LIPOYL"/>
    <property type="match status" value="1"/>
</dbReference>
<evidence type="ECO:0000256" key="12">
    <source>
        <dbReference type="ARBA" id="ARBA00032406"/>
    </source>
</evidence>
<dbReference type="EC" id="2.3.1.61" evidence="5"/>
<dbReference type="InterPro" id="IPR003016">
    <property type="entry name" value="2-oxoA_DH_lipoyl-BS"/>
</dbReference>
<comment type="pathway">
    <text evidence="3">Amino-acid degradation; L-lysine degradation via saccharopine pathway; glutaryl-CoA from L-lysine: step 6/6.</text>
</comment>
<dbReference type="NCBIfam" id="TIGR01347">
    <property type="entry name" value="sucB"/>
    <property type="match status" value="1"/>
</dbReference>
<dbReference type="CDD" id="cd06849">
    <property type="entry name" value="lipoyl_domain"/>
    <property type="match status" value="1"/>
</dbReference>
<evidence type="ECO:0000256" key="2">
    <source>
        <dbReference type="ARBA" id="ARBA00004173"/>
    </source>
</evidence>
<dbReference type="SUPFAM" id="SSF51230">
    <property type="entry name" value="Single hybrid motif"/>
    <property type="match status" value="1"/>
</dbReference>
<dbReference type="GO" id="GO:0005739">
    <property type="term" value="C:mitochondrion"/>
    <property type="evidence" value="ECO:0007669"/>
    <property type="project" value="UniProtKB-SubCell"/>
</dbReference>
<feature type="domain" description="Lipoyl-binding" evidence="14">
    <location>
        <begin position="61"/>
        <end position="136"/>
    </location>
</feature>
<dbReference type="Pfam" id="PF00198">
    <property type="entry name" value="2-oxoacid_dh"/>
    <property type="match status" value="1"/>
</dbReference>
<dbReference type="AlphaFoldDB" id="A0A8H7SUT8"/>
<dbReference type="Gene3D" id="2.40.50.100">
    <property type="match status" value="1"/>
</dbReference>
<organism evidence="15 16">
    <name type="scientific">Thamnidium elegans</name>
    <dbReference type="NCBI Taxonomy" id="101142"/>
    <lineage>
        <taxon>Eukaryota</taxon>
        <taxon>Fungi</taxon>
        <taxon>Fungi incertae sedis</taxon>
        <taxon>Mucoromycota</taxon>
        <taxon>Mucoromycotina</taxon>
        <taxon>Mucoromycetes</taxon>
        <taxon>Mucorales</taxon>
        <taxon>Mucorineae</taxon>
        <taxon>Mucoraceae</taxon>
        <taxon>Thamnidium</taxon>
    </lineage>
</organism>
<feature type="compositionally biased region" description="Basic and acidic residues" evidence="13">
    <location>
        <begin position="138"/>
        <end position="170"/>
    </location>
</feature>
<evidence type="ECO:0000256" key="7">
    <source>
        <dbReference type="ARBA" id="ARBA00022679"/>
    </source>
</evidence>
<protein>
    <recommendedName>
        <fullName evidence="5">dihydrolipoyllysine-residue succinyltransferase</fullName>
        <ecNumber evidence="5">2.3.1.61</ecNumber>
    </recommendedName>
    <alternativeName>
        <fullName evidence="12">2-oxoglutarate dehydrogenase complex component E2</fullName>
    </alternativeName>
</protein>
<evidence type="ECO:0000256" key="8">
    <source>
        <dbReference type="ARBA" id="ARBA00022823"/>
    </source>
</evidence>
<dbReference type="OrthoDB" id="5391403at2759"/>
<dbReference type="InterPro" id="IPR000089">
    <property type="entry name" value="Biotin_lipoyl"/>
</dbReference>
<evidence type="ECO:0000256" key="10">
    <source>
        <dbReference type="ARBA" id="ARBA00023128"/>
    </source>
</evidence>
<evidence type="ECO:0000313" key="16">
    <source>
        <dbReference type="Proteomes" id="UP000613177"/>
    </source>
</evidence>
<evidence type="ECO:0000256" key="11">
    <source>
        <dbReference type="ARBA" id="ARBA00023315"/>
    </source>
</evidence>
<dbReference type="GO" id="GO:0045252">
    <property type="term" value="C:oxoglutarate dehydrogenase complex"/>
    <property type="evidence" value="ECO:0007669"/>
    <property type="project" value="InterPro"/>
</dbReference>
<dbReference type="FunFam" id="3.30.559.10:FF:000006">
    <property type="entry name" value="Dihydrolipoyllysine-residue succinyltransferase component of 2-oxoglutarate dehydrogenase complex, mitochondrial"/>
    <property type="match status" value="1"/>
</dbReference>
<dbReference type="GO" id="GO:0033512">
    <property type="term" value="P:L-lysine catabolic process to acetyl-CoA via saccharopine"/>
    <property type="evidence" value="ECO:0007669"/>
    <property type="project" value="UniProtKB-UniPathway"/>
</dbReference>
<dbReference type="SUPFAM" id="SSF52777">
    <property type="entry name" value="CoA-dependent acyltransferases"/>
    <property type="match status" value="1"/>
</dbReference>
<evidence type="ECO:0000256" key="4">
    <source>
        <dbReference type="ARBA" id="ARBA00007317"/>
    </source>
</evidence>
<keyword evidence="16" id="KW-1185">Reference proteome</keyword>
<dbReference type="PANTHER" id="PTHR43416">
    <property type="entry name" value="DIHYDROLIPOYLLYSINE-RESIDUE SUCCINYLTRANSFERASE COMPONENT OF 2-OXOGLUTARATE DEHYDROGENASE COMPLEX, MITOCHONDRIAL-RELATED"/>
    <property type="match status" value="1"/>
</dbReference>
<feature type="compositionally biased region" description="Low complexity" evidence="13">
    <location>
        <begin position="171"/>
        <end position="188"/>
    </location>
</feature>
<dbReference type="GO" id="GO:0006099">
    <property type="term" value="P:tricarboxylic acid cycle"/>
    <property type="evidence" value="ECO:0007669"/>
    <property type="project" value="UniProtKB-KW"/>
</dbReference>
<dbReference type="Pfam" id="PF00364">
    <property type="entry name" value="Biotin_lipoyl"/>
    <property type="match status" value="1"/>
</dbReference>